<keyword evidence="7" id="KW-1003">Cell membrane</keyword>
<dbReference type="PANTHER" id="PTHR26451:SF1005">
    <property type="entry name" value="OLFACTORY RECEPTOR 52D1"/>
    <property type="match status" value="1"/>
</dbReference>
<feature type="transmembrane region" description="Helical" evidence="7">
    <location>
        <begin position="147"/>
        <end position="168"/>
    </location>
</feature>
<keyword evidence="10" id="KW-1185">Reference proteome</keyword>
<evidence type="ECO:0000256" key="2">
    <source>
        <dbReference type="ARBA" id="ARBA00022692"/>
    </source>
</evidence>
<feature type="transmembrane region" description="Helical" evidence="7">
    <location>
        <begin position="65"/>
        <end position="84"/>
    </location>
</feature>
<keyword evidence="5 6" id="KW-0807">Transducer</keyword>
<feature type="transmembrane region" description="Helical" evidence="7">
    <location>
        <begin position="31"/>
        <end position="53"/>
    </location>
</feature>
<keyword evidence="7" id="KW-0552">Olfaction</keyword>
<evidence type="ECO:0000313" key="10">
    <source>
        <dbReference type="Proteomes" id="UP001176940"/>
    </source>
</evidence>
<dbReference type="Proteomes" id="UP001176940">
    <property type="component" value="Unassembled WGS sequence"/>
</dbReference>
<organism evidence="9 10">
    <name type="scientific">Ranitomeya imitator</name>
    <name type="common">mimic poison frog</name>
    <dbReference type="NCBI Taxonomy" id="111125"/>
    <lineage>
        <taxon>Eukaryota</taxon>
        <taxon>Metazoa</taxon>
        <taxon>Chordata</taxon>
        <taxon>Craniata</taxon>
        <taxon>Vertebrata</taxon>
        <taxon>Euteleostomi</taxon>
        <taxon>Amphibia</taxon>
        <taxon>Batrachia</taxon>
        <taxon>Anura</taxon>
        <taxon>Neobatrachia</taxon>
        <taxon>Hyloidea</taxon>
        <taxon>Dendrobatidae</taxon>
        <taxon>Dendrobatinae</taxon>
        <taxon>Ranitomeya</taxon>
    </lineage>
</organism>
<evidence type="ECO:0000256" key="3">
    <source>
        <dbReference type="ARBA" id="ARBA00022989"/>
    </source>
</evidence>
<dbReference type="InterPro" id="IPR017452">
    <property type="entry name" value="GPCR_Rhodpsn_7TM"/>
</dbReference>
<dbReference type="Gene3D" id="1.20.1070.10">
    <property type="entry name" value="Rhodopsin 7-helix transmembrane proteins"/>
    <property type="match status" value="1"/>
</dbReference>
<evidence type="ECO:0000256" key="5">
    <source>
        <dbReference type="ARBA" id="ARBA00023224"/>
    </source>
</evidence>
<proteinExistence type="inferred from homology"/>
<keyword evidence="6" id="KW-0675">Receptor</keyword>
<evidence type="ECO:0000256" key="4">
    <source>
        <dbReference type="ARBA" id="ARBA00023136"/>
    </source>
</evidence>
<keyword evidence="7" id="KW-0716">Sensory transduction</keyword>
<dbReference type="PROSITE" id="PS00237">
    <property type="entry name" value="G_PROTEIN_RECEP_F1_1"/>
    <property type="match status" value="1"/>
</dbReference>
<dbReference type="InterPro" id="IPR000725">
    <property type="entry name" value="Olfact_rcpt"/>
</dbReference>
<keyword evidence="3 7" id="KW-1133">Transmembrane helix</keyword>
<accession>A0ABN9LKJ0</accession>
<dbReference type="PANTHER" id="PTHR26451">
    <property type="entry name" value="G_PROTEIN_RECEP_F1_2 DOMAIN-CONTAINING PROTEIN"/>
    <property type="match status" value="1"/>
</dbReference>
<feature type="domain" description="G-protein coupled receptors family 1 profile" evidence="8">
    <location>
        <begin position="47"/>
        <end position="297"/>
    </location>
</feature>
<gene>
    <name evidence="9" type="ORF">RIMI_LOCUS8989584</name>
</gene>
<evidence type="ECO:0000256" key="7">
    <source>
        <dbReference type="RuleBase" id="RU363047"/>
    </source>
</evidence>
<evidence type="ECO:0000256" key="6">
    <source>
        <dbReference type="RuleBase" id="RU000688"/>
    </source>
</evidence>
<dbReference type="PRINTS" id="PR00245">
    <property type="entry name" value="OLFACTORYR"/>
</dbReference>
<keyword evidence="6" id="KW-0297">G-protein coupled receptor</keyword>
<dbReference type="InterPro" id="IPR052921">
    <property type="entry name" value="GPCR1_Superfamily_Member"/>
</dbReference>
<reference evidence="9" key="1">
    <citation type="submission" date="2023-07" db="EMBL/GenBank/DDBJ databases">
        <authorList>
            <person name="Stuckert A."/>
        </authorList>
    </citation>
    <scope>NUCLEOTIDE SEQUENCE</scope>
</reference>
<evidence type="ECO:0000259" key="8">
    <source>
        <dbReference type="PROSITE" id="PS50262"/>
    </source>
</evidence>
<comment type="caution">
    <text evidence="9">The sequence shown here is derived from an EMBL/GenBank/DDBJ whole genome shotgun (WGS) entry which is preliminary data.</text>
</comment>
<keyword evidence="2 6" id="KW-0812">Transmembrane</keyword>
<evidence type="ECO:0000256" key="1">
    <source>
        <dbReference type="ARBA" id="ARBA00004141"/>
    </source>
</evidence>
<comment type="similarity">
    <text evidence="6">Belongs to the G-protein coupled receptor 1 family.</text>
</comment>
<sequence>DATLNGKMLNITGTHPSLLTLNFGPMTELKYLYSAITFLGFLIIVVSNCAVISTVALNKSLQEPMYIFISAICLNGLYGSSSFFPNLFVNLISKTQTISYVGCLAQVFVIHTYMGGELAFLTVMAYDRYLCICHPLRYNTIMSLSMVLKLIFGAWLFIICLFTVHFALTIRLPLCDSFILKIYCDNWSVVRLSCIDTTVNNIYGLFITVVIIVLLPIIIFISYIEILKVCIRASKDFRSKSLQTCTPHLMTITNFVINVLFEILLHRFSPTNLSYELRTVMSLQYLVVPPILNPLIYGWKTREIRVKLTKLLSSKLALHRLYTKTAQFSSFFRCRVGEVVMK</sequence>
<feature type="non-terminal residue" evidence="9">
    <location>
        <position position="1"/>
    </location>
</feature>
<comment type="subcellular location">
    <subcellularLocation>
        <location evidence="7">Cell membrane</location>
        <topology evidence="7">Multi-pass membrane protein</topology>
    </subcellularLocation>
    <subcellularLocation>
        <location evidence="1">Membrane</location>
        <topology evidence="1">Multi-pass membrane protein</topology>
    </subcellularLocation>
</comment>
<dbReference type="InterPro" id="IPR000276">
    <property type="entry name" value="GPCR_Rhodpsn"/>
</dbReference>
<protein>
    <recommendedName>
        <fullName evidence="7">Olfactory receptor</fullName>
    </recommendedName>
</protein>
<feature type="transmembrane region" description="Helical" evidence="7">
    <location>
        <begin position="202"/>
        <end position="227"/>
    </location>
</feature>
<keyword evidence="4 7" id="KW-0472">Membrane</keyword>
<name>A0ABN9LKJ0_9NEOB</name>
<feature type="transmembrane region" description="Helical" evidence="7">
    <location>
        <begin position="280"/>
        <end position="299"/>
    </location>
</feature>
<feature type="transmembrane region" description="Helical" evidence="7">
    <location>
        <begin position="248"/>
        <end position="268"/>
    </location>
</feature>
<evidence type="ECO:0000313" key="9">
    <source>
        <dbReference type="EMBL" id="CAJ0940836.1"/>
    </source>
</evidence>
<dbReference type="Pfam" id="PF13853">
    <property type="entry name" value="7tm_4"/>
    <property type="match status" value="1"/>
</dbReference>
<dbReference type="PRINTS" id="PR00237">
    <property type="entry name" value="GPCRRHODOPSN"/>
</dbReference>
<dbReference type="SUPFAM" id="SSF81321">
    <property type="entry name" value="Family A G protein-coupled receptor-like"/>
    <property type="match status" value="1"/>
</dbReference>
<dbReference type="EMBL" id="CAUEEQ010018274">
    <property type="protein sequence ID" value="CAJ0940836.1"/>
    <property type="molecule type" value="Genomic_DNA"/>
</dbReference>
<dbReference type="PROSITE" id="PS50262">
    <property type="entry name" value="G_PROTEIN_RECEP_F1_2"/>
    <property type="match status" value="1"/>
</dbReference>
<feature type="transmembrane region" description="Helical" evidence="7">
    <location>
        <begin position="104"/>
        <end position="126"/>
    </location>
</feature>